<evidence type="ECO:0000313" key="2">
    <source>
        <dbReference type="EMBL" id="KIL44992.1"/>
    </source>
</evidence>
<reference evidence="2 3" key="1">
    <citation type="submission" date="2015-01" db="EMBL/GenBank/DDBJ databases">
        <title>Genome sequencing of Jeotgalibacillus soli.</title>
        <authorList>
            <person name="Goh K.M."/>
            <person name="Chan K.-G."/>
            <person name="Yaakop A.S."/>
            <person name="Ee R."/>
            <person name="Gan H.M."/>
            <person name="Chan C.S."/>
        </authorList>
    </citation>
    <scope>NUCLEOTIDE SEQUENCE [LARGE SCALE GENOMIC DNA]</scope>
    <source>
        <strain evidence="2 3">P9</strain>
    </source>
</reference>
<dbReference type="Pfam" id="PF03458">
    <property type="entry name" value="Gly_transporter"/>
    <property type="match status" value="1"/>
</dbReference>
<proteinExistence type="predicted"/>
<name>A0A0C2V7Q7_9BACL</name>
<comment type="caution">
    <text evidence="2">The sequence shown here is derived from an EMBL/GenBank/DDBJ whole genome shotgun (WGS) entry which is preliminary data.</text>
</comment>
<dbReference type="InterPro" id="IPR005115">
    <property type="entry name" value="Gly_transporter"/>
</dbReference>
<gene>
    <name evidence="2" type="ORF">KP78_25360</name>
</gene>
<sequence>MSIIGTVAFAVSGAIIAMEEGYDILGNVTAFGGGAIRKLLIRLPVSALWEQGMFFQIINPYYFCISLP</sequence>
<keyword evidence="3" id="KW-1185">Reference proteome</keyword>
<dbReference type="EMBL" id="JXRP01000018">
    <property type="protein sequence ID" value="KIL44992.1"/>
    <property type="molecule type" value="Genomic_DNA"/>
</dbReference>
<evidence type="ECO:0000259" key="1">
    <source>
        <dbReference type="Pfam" id="PF03458"/>
    </source>
</evidence>
<feature type="domain" description="Glycine transporter" evidence="1">
    <location>
        <begin position="2"/>
        <end position="50"/>
    </location>
</feature>
<dbReference type="STRING" id="889306.KP78_25360"/>
<evidence type="ECO:0000313" key="3">
    <source>
        <dbReference type="Proteomes" id="UP000031938"/>
    </source>
</evidence>
<dbReference type="PATRIC" id="fig|889306.3.peg.2550"/>
<dbReference type="Proteomes" id="UP000031938">
    <property type="component" value="Unassembled WGS sequence"/>
</dbReference>
<accession>A0A0C2V7Q7</accession>
<protein>
    <submittedName>
        <fullName evidence="2">Membrane protein</fullName>
    </submittedName>
</protein>
<dbReference type="AlphaFoldDB" id="A0A0C2V7Q7"/>
<organism evidence="2 3">
    <name type="scientific">Jeotgalibacillus soli</name>
    <dbReference type="NCBI Taxonomy" id="889306"/>
    <lineage>
        <taxon>Bacteria</taxon>
        <taxon>Bacillati</taxon>
        <taxon>Bacillota</taxon>
        <taxon>Bacilli</taxon>
        <taxon>Bacillales</taxon>
        <taxon>Caryophanaceae</taxon>
        <taxon>Jeotgalibacillus</taxon>
    </lineage>
</organism>